<gene>
    <name evidence="2" type="ORF">M422DRAFT_251198</name>
</gene>
<dbReference type="Proteomes" id="UP000054279">
    <property type="component" value="Unassembled WGS sequence"/>
</dbReference>
<organism evidence="2 3">
    <name type="scientific">Sphaerobolus stellatus (strain SS14)</name>
    <dbReference type="NCBI Taxonomy" id="990650"/>
    <lineage>
        <taxon>Eukaryota</taxon>
        <taxon>Fungi</taxon>
        <taxon>Dikarya</taxon>
        <taxon>Basidiomycota</taxon>
        <taxon>Agaricomycotina</taxon>
        <taxon>Agaricomycetes</taxon>
        <taxon>Phallomycetidae</taxon>
        <taxon>Geastrales</taxon>
        <taxon>Sphaerobolaceae</taxon>
        <taxon>Sphaerobolus</taxon>
    </lineage>
</organism>
<dbReference type="HOGENOM" id="CLU_1670510_0_0_1"/>
<evidence type="ECO:0000256" key="1">
    <source>
        <dbReference type="SAM" id="MobiDB-lite"/>
    </source>
</evidence>
<name>A0A0C9W1N1_SPHS4</name>
<reference evidence="2 3" key="1">
    <citation type="submission" date="2014-06" db="EMBL/GenBank/DDBJ databases">
        <title>Evolutionary Origins and Diversification of the Mycorrhizal Mutualists.</title>
        <authorList>
            <consortium name="DOE Joint Genome Institute"/>
            <consortium name="Mycorrhizal Genomics Consortium"/>
            <person name="Kohler A."/>
            <person name="Kuo A."/>
            <person name="Nagy L.G."/>
            <person name="Floudas D."/>
            <person name="Copeland A."/>
            <person name="Barry K.W."/>
            <person name="Cichocki N."/>
            <person name="Veneault-Fourrey C."/>
            <person name="LaButti K."/>
            <person name="Lindquist E.A."/>
            <person name="Lipzen A."/>
            <person name="Lundell T."/>
            <person name="Morin E."/>
            <person name="Murat C."/>
            <person name="Riley R."/>
            <person name="Ohm R."/>
            <person name="Sun H."/>
            <person name="Tunlid A."/>
            <person name="Henrissat B."/>
            <person name="Grigoriev I.V."/>
            <person name="Hibbett D.S."/>
            <person name="Martin F."/>
        </authorList>
    </citation>
    <scope>NUCLEOTIDE SEQUENCE [LARGE SCALE GENOMIC DNA]</scope>
    <source>
        <strain evidence="2 3">SS14</strain>
    </source>
</reference>
<sequence length="158" mass="18366">MSLKYQNDSIILFSSVFLRGYYLPAESLKQRQRSTVQRKRAPWDNGWADQSYFTVPRAWPLVAVLAPNRRRERGGVKVYSSQSSFGSSAEREARPKKAAESRLCVAMAGVIIRLAYIEQARRYDARWAGNWLNVERKLSLWKTGIQVMGADHHRYNWR</sequence>
<dbReference type="AlphaFoldDB" id="A0A0C9W1N1"/>
<feature type="region of interest" description="Disordered" evidence="1">
    <location>
        <begin position="73"/>
        <end position="92"/>
    </location>
</feature>
<evidence type="ECO:0000313" key="2">
    <source>
        <dbReference type="EMBL" id="KIJ45425.1"/>
    </source>
</evidence>
<evidence type="ECO:0000313" key="3">
    <source>
        <dbReference type="Proteomes" id="UP000054279"/>
    </source>
</evidence>
<accession>A0A0C9W1N1</accession>
<dbReference type="EMBL" id="KN837112">
    <property type="protein sequence ID" value="KIJ45425.1"/>
    <property type="molecule type" value="Genomic_DNA"/>
</dbReference>
<protein>
    <submittedName>
        <fullName evidence="2">Unplaced genomic scaffold SPHSTscaffold_37, whole genome shotgun sequence</fullName>
    </submittedName>
</protein>
<keyword evidence="3" id="KW-1185">Reference proteome</keyword>
<proteinExistence type="predicted"/>